<keyword evidence="3" id="KW-1185">Reference proteome</keyword>
<accession>A0A075AVF1</accession>
<feature type="compositionally biased region" description="Polar residues" evidence="1">
    <location>
        <begin position="178"/>
        <end position="190"/>
    </location>
</feature>
<dbReference type="EMBL" id="KE560960">
    <property type="protein sequence ID" value="EPZ34306.1"/>
    <property type="molecule type" value="Genomic_DNA"/>
</dbReference>
<reference evidence="2 3" key="1">
    <citation type="journal article" date="2013" name="Curr. Biol.">
        <title>Shared signatures of parasitism and phylogenomics unite Cryptomycota and microsporidia.</title>
        <authorList>
            <person name="James T.Y."/>
            <person name="Pelin A."/>
            <person name="Bonen L."/>
            <person name="Ahrendt S."/>
            <person name="Sain D."/>
            <person name="Corradi N."/>
            <person name="Stajich J.E."/>
        </authorList>
    </citation>
    <scope>NUCLEOTIDE SEQUENCE [LARGE SCALE GENOMIC DNA]</scope>
    <source>
        <strain evidence="2 3">CSF55</strain>
    </source>
</reference>
<organism evidence="2 3">
    <name type="scientific">Rozella allomycis (strain CSF55)</name>
    <dbReference type="NCBI Taxonomy" id="988480"/>
    <lineage>
        <taxon>Eukaryota</taxon>
        <taxon>Fungi</taxon>
        <taxon>Fungi incertae sedis</taxon>
        <taxon>Cryptomycota</taxon>
        <taxon>Cryptomycota incertae sedis</taxon>
        <taxon>Rozella</taxon>
    </lineage>
</organism>
<dbReference type="AlphaFoldDB" id="A0A075AVF1"/>
<feature type="compositionally biased region" description="Low complexity" evidence="1">
    <location>
        <begin position="155"/>
        <end position="177"/>
    </location>
</feature>
<protein>
    <submittedName>
        <fullName evidence="2">Uncharacterized protein</fullName>
    </submittedName>
</protein>
<feature type="region of interest" description="Disordered" evidence="1">
    <location>
        <begin position="143"/>
        <end position="191"/>
    </location>
</feature>
<name>A0A075AVF1_ROZAC</name>
<evidence type="ECO:0000256" key="1">
    <source>
        <dbReference type="SAM" id="MobiDB-lite"/>
    </source>
</evidence>
<dbReference type="Proteomes" id="UP000030755">
    <property type="component" value="Unassembled WGS sequence"/>
</dbReference>
<proteinExistence type="predicted"/>
<evidence type="ECO:0000313" key="2">
    <source>
        <dbReference type="EMBL" id="EPZ34306.1"/>
    </source>
</evidence>
<dbReference type="HOGENOM" id="CLU_826804_0_0_1"/>
<gene>
    <name evidence="2" type="ORF">O9G_005695</name>
</gene>
<sequence>MKNLKIHAPVTLKEKSSKTSTFDPITSHLKHLFKFVSILLHKNTSFVNNLPVFIDSLNDKALLLFIVEISDFLIQSKNFTLIKEIFKKLKDQGDLLSKNLPKLIQFLNNEKQFWISEILENKSETSSQFSQLEIVQRKRKRSEKTSKLKNIKIDSTSNSVQNSPKSSSSVQNSPTTKRLANNPTFASPNFASPGGILKKKAYAPLSTLDTPTAKRVQFDIPAFPNSPLGKKCFGIKQLHVESDNEDDVLEIDSIPDRIEEKIQDEIQITQRSEKIETVDDAQQDVEMDCSSKDNDWKVLLEKQLENANNENLLEYQSQLIVMLQKVNETLVQNSKK</sequence>
<evidence type="ECO:0000313" key="3">
    <source>
        <dbReference type="Proteomes" id="UP000030755"/>
    </source>
</evidence>